<protein>
    <submittedName>
        <fullName evidence="3">VWA domain-containing protein</fullName>
    </submittedName>
</protein>
<dbReference type="Pfam" id="PF02342">
    <property type="entry name" value="TerD"/>
    <property type="match status" value="1"/>
</dbReference>
<dbReference type="InterPro" id="IPR019303">
    <property type="entry name" value="vWA_TerF_C"/>
</dbReference>
<dbReference type="InterPro" id="IPR051324">
    <property type="entry name" value="Stress/Tellurium_Resist"/>
</dbReference>
<proteinExistence type="inferred from homology"/>
<feature type="domain" description="VWFA" evidence="2">
    <location>
        <begin position="198"/>
        <end position="383"/>
    </location>
</feature>
<dbReference type="Gene3D" id="2.60.60.30">
    <property type="entry name" value="sav2460 like domains"/>
    <property type="match status" value="1"/>
</dbReference>
<accession>A0ABW2XLE3</accession>
<comment type="caution">
    <text evidence="3">The sequence shown here is derived from an EMBL/GenBank/DDBJ whole genome shotgun (WGS) entry which is preliminary data.</text>
</comment>
<dbReference type="Proteomes" id="UP001597063">
    <property type="component" value="Unassembled WGS sequence"/>
</dbReference>
<dbReference type="InterPro" id="IPR036465">
    <property type="entry name" value="vWFA_dom_sf"/>
</dbReference>
<sequence length="404" mass="43092">MLRKGENAALDGGRVRVAVTAAGRAIDVSAVLLGDDRRVRSDDDLVFFNHPVQDGVVLEGGEVVIDLAAVPDDVATIALVASVDGAGTLDGVAVRAEVRGGPAFEAPAMAAGETVVVVVEVYRRAGAWKVRAVGQGWASGLAGLATDFGVDVADDRPAEVELPVVEPPAGDLGRRISLRKEAVRVSLEKEGIGGVRARVAVVLDASGSMYFLYEEGVVAEIVERMAAIALQVDDDGALDAWIFADESARLPPLRVAEIEAWTRAHVHMDEVVTADGKRVDVGGGNNEPRVIEDILGHYDARPGEPVLVLFFSDGGVADDAEISDLLRKASNRPIFWQFIGLGDSWYGILEELDTLDGRLVDNAGFFAVDDITHISDTELYQRILSEFPTWLRTARAHGIPLGSN</sequence>
<dbReference type="PANTHER" id="PTHR32097:SF4">
    <property type="entry name" value="GENERAL STRESS PROTEIN 16U"/>
    <property type="match status" value="1"/>
</dbReference>
<dbReference type="InterPro" id="IPR003325">
    <property type="entry name" value="TerD"/>
</dbReference>
<dbReference type="SMART" id="SM00327">
    <property type="entry name" value="VWA"/>
    <property type="match status" value="1"/>
</dbReference>
<gene>
    <name evidence="3" type="ORF">ACFQZM_21965</name>
</gene>
<dbReference type="CDD" id="cd06974">
    <property type="entry name" value="TerD_like"/>
    <property type="match status" value="1"/>
</dbReference>
<evidence type="ECO:0000313" key="4">
    <source>
        <dbReference type="Proteomes" id="UP001597063"/>
    </source>
</evidence>
<keyword evidence="4" id="KW-1185">Reference proteome</keyword>
<organism evidence="3 4">
    <name type="scientific">Actinomadura fibrosa</name>
    <dbReference type="NCBI Taxonomy" id="111802"/>
    <lineage>
        <taxon>Bacteria</taxon>
        <taxon>Bacillati</taxon>
        <taxon>Actinomycetota</taxon>
        <taxon>Actinomycetes</taxon>
        <taxon>Streptosporangiales</taxon>
        <taxon>Thermomonosporaceae</taxon>
        <taxon>Actinomadura</taxon>
    </lineage>
</organism>
<evidence type="ECO:0000313" key="3">
    <source>
        <dbReference type="EMBL" id="MFD0687181.1"/>
    </source>
</evidence>
<evidence type="ECO:0000256" key="1">
    <source>
        <dbReference type="ARBA" id="ARBA00008775"/>
    </source>
</evidence>
<name>A0ABW2XLE3_9ACTN</name>
<comment type="similarity">
    <text evidence="1">Belongs to the CAPAB/TerDEXZ family.</text>
</comment>
<dbReference type="EMBL" id="JBHTGP010000012">
    <property type="protein sequence ID" value="MFD0687181.1"/>
    <property type="molecule type" value="Genomic_DNA"/>
</dbReference>
<dbReference type="SUPFAM" id="SSF53300">
    <property type="entry name" value="vWA-like"/>
    <property type="match status" value="1"/>
</dbReference>
<dbReference type="RefSeq" id="WP_131760363.1">
    <property type="nucleotide sequence ID" value="NZ_CAACUY010000112.1"/>
</dbReference>
<dbReference type="PANTHER" id="PTHR32097">
    <property type="entry name" value="CAMP-BINDING PROTEIN 1-RELATED"/>
    <property type="match status" value="1"/>
</dbReference>
<evidence type="ECO:0000259" key="2">
    <source>
        <dbReference type="PROSITE" id="PS50234"/>
    </source>
</evidence>
<reference evidence="4" key="1">
    <citation type="journal article" date="2019" name="Int. J. Syst. Evol. Microbiol.">
        <title>The Global Catalogue of Microorganisms (GCM) 10K type strain sequencing project: providing services to taxonomists for standard genome sequencing and annotation.</title>
        <authorList>
            <consortium name="The Broad Institute Genomics Platform"/>
            <consortium name="The Broad Institute Genome Sequencing Center for Infectious Disease"/>
            <person name="Wu L."/>
            <person name="Ma J."/>
        </authorList>
    </citation>
    <scope>NUCLEOTIDE SEQUENCE [LARGE SCALE GENOMIC DNA]</scope>
    <source>
        <strain evidence="4">JCM 9371</strain>
    </source>
</reference>
<dbReference type="PROSITE" id="PS50234">
    <property type="entry name" value="VWFA"/>
    <property type="match status" value="1"/>
</dbReference>
<dbReference type="Pfam" id="PF10138">
    <property type="entry name" value="vWA-TerF-like"/>
    <property type="match status" value="1"/>
</dbReference>
<dbReference type="InterPro" id="IPR002035">
    <property type="entry name" value="VWF_A"/>
</dbReference>